<feature type="non-terminal residue" evidence="2">
    <location>
        <position position="21"/>
    </location>
</feature>
<keyword evidence="3" id="KW-1185">Reference proteome</keyword>
<feature type="region of interest" description="Disordered" evidence="1">
    <location>
        <begin position="1"/>
        <end position="21"/>
    </location>
</feature>
<protein>
    <submittedName>
        <fullName evidence="2">Uncharacterized protein</fullName>
    </submittedName>
</protein>
<name>A0A820PRC2_9BILA</name>
<evidence type="ECO:0000313" key="2">
    <source>
        <dbReference type="EMBL" id="CAF4411276.1"/>
    </source>
</evidence>
<dbReference type="EMBL" id="CAJOBP010003591">
    <property type="protein sequence ID" value="CAF4411276.1"/>
    <property type="molecule type" value="Genomic_DNA"/>
</dbReference>
<accession>A0A820PRC2</accession>
<comment type="caution">
    <text evidence="2">The sequence shown here is derived from an EMBL/GenBank/DDBJ whole genome shotgun (WGS) entry which is preliminary data.</text>
</comment>
<evidence type="ECO:0000256" key="1">
    <source>
        <dbReference type="SAM" id="MobiDB-lite"/>
    </source>
</evidence>
<organism evidence="2 3">
    <name type="scientific">Rotaria socialis</name>
    <dbReference type="NCBI Taxonomy" id="392032"/>
    <lineage>
        <taxon>Eukaryota</taxon>
        <taxon>Metazoa</taxon>
        <taxon>Spiralia</taxon>
        <taxon>Gnathifera</taxon>
        <taxon>Rotifera</taxon>
        <taxon>Eurotatoria</taxon>
        <taxon>Bdelloidea</taxon>
        <taxon>Philodinida</taxon>
        <taxon>Philodinidae</taxon>
        <taxon>Rotaria</taxon>
    </lineage>
</organism>
<gene>
    <name evidence="2" type="ORF">UJA718_LOCUS19836</name>
</gene>
<sequence>MSTSTDTETKSGQNVRVWMDG</sequence>
<evidence type="ECO:0000313" key="3">
    <source>
        <dbReference type="Proteomes" id="UP000663873"/>
    </source>
</evidence>
<feature type="compositionally biased region" description="Polar residues" evidence="1">
    <location>
        <begin position="1"/>
        <end position="14"/>
    </location>
</feature>
<reference evidence="2" key="1">
    <citation type="submission" date="2021-02" db="EMBL/GenBank/DDBJ databases">
        <authorList>
            <person name="Nowell W R."/>
        </authorList>
    </citation>
    <scope>NUCLEOTIDE SEQUENCE</scope>
</reference>
<dbReference type="AlphaFoldDB" id="A0A820PRC2"/>
<dbReference type="Proteomes" id="UP000663873">
    <property type="component" value="Unassembled WGS sequence"/>
</dbReference>
<proteinExistence type="predicted"/>